<dbReference type="Proteomes" id="UP001156318">
    <property type="component" value="Chromosome"/>
</dbReference>
<reference evidence="2 3" key="1">
    <citation type="submission" date="2021-05" db="EMBL/GenBank/DDBJ databases">
        <title>Isolation, identification, and the growth promoting effects of Pantoea dispersa strain YSD J2 from the aboveground leaves of Cyperus esculentus L.Var. Sativus.</title>
        <authorList>
            <person name="Wang S."/>
            <person name="Tang X.M."/>
            <person name="Huang Y.N."/>
        </authorList>
    </citation>
    <scope>NUCLEOTIDE SEQUENCE [LARGE SCALE GENOMIC DNA]</scope>
    <source>
        <strain evidence="3">YSD YN2</strain>
    </source>
</reference>
<organism evidence="2 3">
    <name type="scientific">Siccibacter colletis</name>
    <dbReference type="NCBI Taxonomy" id="1505757"/>
    <lineage>
        <taxon>Bacteria</taxon>
        <taxon>Pseudomonadati</taxon>
        <taxon>Pseudomonadota</taxon>
        <taxon>Gammaproteobacteria</taxon>
        <taxon>Enterobacterales</taxon>
        <taxon>Enterobacteriaceae</taxon>
        <taxon>Siccibacter</taxon>
    </lineage>
</organism>
<protein>
    <submittedName>
        <fullName evidence="2">LysB family phage lysis regulatory protein</fullName>
    </submittedName>
</protein>
<keyword evidence="3" id="KW-1185">Reference proteome</keyword>
<feature type="region of interest" description="Disordered" evidence="1">
    <location>
        <begin position="117"/>
        <end position="137"/>
    </location>
</feature>
<dbReference type="NCBIfam" id="TIGR03495">
    <property type="entry name" value="phage_LysB"/>
    <property type="match status" value="1"/>
</dbReference>
<evidence type="ECO:0000313" key="2">
    <source>
        <dbReference type="EMBL" id="UYU32453.1"/>
    </source>
</evidence>
<name>A0ABY6JG71_9ENTR</name>
<accession>A0ABY6JG71</accession>
<dbReference type="EMBL" id="CP074352">
    <property type="protein sequence ID" value="UYU32453.1"/>
    <property type="molecule type" value="Genomic_DNA"/>
</dbReference>
<proteinExistence type="predicted"/>
<dbReference type="RefSeq" id="WP_264385366.1">
    <property type="nucleotide sequence ID" value="NZ_CP074352.1"/>
</dbReference>
<dbReference type="InterPro" id="IPR020000">
    <property type="entry name" value="Phage_P2_LysB"/>
</dbReference>
<evidence type="ECO:0000313" key="3">
    <source>
        <dbReference type="Proteomes" id="UP001156318"/>
    </source>
</evidence>
<gene>
    <name evidence="2" type="ORF">KFZ77_02730</name>
</gene>
<sequence>MRTLAALTLLLLSAVLWLHHKNGQLAQALSEASALSANQKAAMGALETRLAAALTLGRDNGRAQVALRQRLDAAGTHAARREHTITRLLHENASLRRWYDAELPDAVRQLHQRPGYASAGDDLQRLSAGEPVPDAGQ</sequence>
<evidence type="ECO:0000256" key="1">
    <source>
        <dbReference type="SAM" id="MobiDB-lite"/>
    </source>
</evidence>